<dbReference type="SUPFAM" id="SSF54534">
    <property type="entry name" value="FKBP-like"/>
    <property type="match status" value="1"/>
</dbReference>
<dbReference type="PANTHER" id="PTHR45779:SF7">
    <property type="entry name" value="PEPTIDYLPROLYL ISOMERASE"/>
    <property type="match status" value="1"/>
</dbReference>
<keyword evidence="3 4" id="KW-0413">Isomerase</keyword>
<name>A0A315Z7Q1_SEDFL</name>
<evidence type="ECO:0000256" key="6">
    <source>
        <dbReference type="SAM" id="SignalP"/>
    </source>
</evidence>
<dbReference type="EMBL" id="QGDO01000006">
    <property type="protein sequence ID" value="PWJ39230.1"/>
    <property type="molecule type" value="Genomic_DNA"/>
</dbReference>
<organism evidence="8 9">
    <name type="scientific">Sediminitomix flava</name>
    <dbReference type="NCBI Taxonomy" id="379075"/>
    <lineage>
        <taxon>Bacteria</taxon>
        <taxon>Pseudomonadati</taxon>
        <taxon>Bacteroidota</taxon>
        <taxon>Cytophagia</taxon>
        <taxon>Cytophagales</taxon>
        <taxon>Flammeovirgaceae</taxon>
        <taxon>Sediminitomix</taxon>
    </lineage>
</organism>
<dbReference type="PROSITE" id="PS51257">
    <property type="entry name" value="PROKAR_LIPOPROTEIN"/>
    <property type="match status" value="1"/>
</dbReference>
<keyword evidence="2 4" id="KW-0697">Rotamase</keyword>
<dbReference type="Proteomes" id="UP000245535">
    <property type="component" value="Unassembled WGS sequence"/>
</dbReference>
<dbReference type="Pfam" id="PF00254">
    <property type="entry name" value="FKBP_C"/>
    <property type="match status" value="1"/>
</dbReference>
<protein>
    <recommendedName>
        <fullName evidence="5">Peptidyl-prolyl cis-trans isomerase</fullName>
        <ecNumber evidence="5">5.2.1.8</ecNumber>
    </recommendedName>
</protein>
<dbReference type="Gene3D" id="3.10.50.40">
    <property type="match status" value="1"/>
</dbReference>
<sequence length="189" mass="20737">MRRSIIYSLLFLGSIFTSCNNFGGSEFDQSEIEQMQIETHIDYLSDLFAAEYGLGDDFDFRQVEGYQITEETGIHILPIPSPFPQPDTIINATVGDTLLIDYIGSTLDGVIFDQSTDISGPFEMVVGATDVIPGWTEVFRGELPVGGSTIYLFPSATGYGVTGRLPEIKSNAILQFEVTIDSVNFKAPI</sequence>
<evidence type="ECO:0000256" key="1">
    <source>
        <dbReference type="ARBA" id="ARBA00000971"/>
    </source>
</evidence>
<dbReference type="AlphaFoldDB" id="A0A315Z7Q1"/>
<evidence type="ECO:0000259" key="7">
    <source>
        <dbReference type="PROSITE" id="PS50059"/>
    </source>
</evidence>
<reference evidence="8 9" key="1">
    <citation type="submission" date="2018-03" db="EMBL/GenBank/DDBJ databases">
        <title>Genomic Encyclopedia of Archaeal and Bacterial Type Strains, Phase II (KMG-II): from individual species to whole genera.</title>
        <authorList>
            <person name="Goeker M."/>
        </authorList>
    </citation>
    <scope>NUCLEOTIDE SEQUENCE [LARGE SCALE GENOMIC DNA]</scope>
    <source>
        <strain evidence="8 9">DSM 28229</strain>
    </source>
</reference>
<comment type="catalytic activity">
    <reaction evidence="1 4 5">
        <text>[protein]-peptidylproline (omega=180) = [protein]-peptidylproline (omega=0)</text>
        <dbReference type="Rhea" id="RHEA:16237"/>
        <dbReference type="Rhea" id="RHEA-COMP:10747"/>
        <dbReference type="Rhea" id="RHEA-COMP:10748"/>
        <dbReference type="ChEBI" id="CHEBI:83833"/>
        <dbReference type="ChEBI" id="CHEBI:83834"/>
        <dbReference type="EC" id="5.2.1.8"/>
    </reaction>
</comment>
<dbReference type="InterPro" id="IPR001179">
    <property type="entry name" value="PPIase_FKBP_dom"/>
</dbReference>
<evidence type="ECO:0000256" key="5">
    <source>
        <dbReference type="RuleBase" id="RU003915"/>
    </source>
</evidence>
<accession>A0A315Z7Q1</accession>
<evidence type="ECO:0000256" key="4">
    <source>
        <dbReference type="PROSITE-ProRule" id="PRU00277"/>
    </source>
</evidence>
<evidence type="ECO:0000256" key="3">
    <source>
        <dbReference type="ARBA" id="ARBA00023235"/>
    </source>
</evidence>
<proteinExistence type="inferred from homology"/>
<dbReference type="InterPro" id="IPR044609">
    <property type="entry name" value="FKBP2/11"/>
</dbReference>
<dbReference type="EC" id="5.2.1.8" evidence="5"/>
<dbReference type="GO" id="GO:0003755">
    <property type="term" value="F:peptidyl-prolyl cis-trans isomerase activity"/>
    <property type="evidence" value="ECO:0007669"/>
    <property type="project" value="UniProtKB-UniRule"/>
</dbReference>
<dbReference type="OrthoDB" id="9814548at2"/>
<evidence type="ECO:0000313" key="8">
    <source>
        <dbReference type="EMBL" id="PWJ39230.1"/>
    </source>
</evidence>
<dbReference type="InterPro" id="IPR046357">
    <property type="entry name" value="PPIase_dom_sf"/>
</dbReference>
<feature type="domain" description="PPIase FKBP-type" evidence="7">
    <location>
        <begin position="95"/>
        <end position="184"/>
    </location>
</feature>
<feature type="chain" id="PRO_5016455026" description="Peptidyl-prolyl cis-trans isomerase" evidence="6">
    <location>
        <begin position="24"/>
        <end position="189"/>
    </location>
</feature>
<comment type="caution">
    <text evidence="8">The sequence shown here is derived from an EMBL/GenBank/DDBJ whole genome shotgun (WGS) entry which is preliminary data.</text>
</comment>
<keyword evidence="6" id="KW-0732">Signal</keyword>
<evidence type="ECO:0000256" key="2">
    <source>
        <dbReference type="ARBA" id="ARBA00023110"/>
    </source>
</evidence>
<comment type="similarity">
    <text evidence="5">Belongs to the FKBP-type PPIase family.</text>
</comment>
<dbReference type="PROSITE" id="PS50059">
    <property type="entry name" value="FKBP_PPIASE"/>
    <property type="match status" value="1"/>
</dbReference>
<feature type="signal peptide" evidence="6">
    <location>
        <begin position="1"/>
        <end position="23"/>
    </location>
</feature>
<dbReference type="RefSeq" id="WP_109621070.1">
    <property type="nucleotide sequence ID" value="NZ_QGDO01000006.1"/>
</dbReference>
<evidence type="ECO:0000313" key="9">
    <source>
        <dbReference type="Proteomes" id="UP000245535"/>
    </source>
</evidence>
<dbReference type="PANTHER" id="PTHR45779">
    <property type="entry name" value="PEPTIDYLPROLYL ISOMERASE"/>
    <property type="match status" value="1"/>
</dbReference>
<gene>
    <name evidence="8" type="ORF">BC781_106131</name>
</gene>
<keyword evidence="9" id="KW-1185">Reference proteome</keyword>